<reference evidence="1 2" key="1">
    <citation type="journal article" date="2019" name="Int. J. Syst. Evol. Microbiol.">
        <title>Capsulimonas corticalis gen. nov., sp. nov., an aerobic capsulated bacterium, of a novel bacterial order, Capsulimonadales ord. nov., of the class Armatimonadia of the phylum Armatimonadetes.</title>
        <authorList>
            <person name="Li J."/>
            <person name="Kudo C."/>
            <person name="Tonouchi A."/>
        </authorList>
    </citation>
    <scope>NUCLEOTIDE SEQUENCE [LARGE SCALE GENOMIC DNA]</scope>
    <source>
        <strain evidence="1 2">AX-7</strain>
    </source>
</reference>
<proteinExistence type="predicted"/>
<keyword evidence="2" id="KW-1185">Reference proteome</keyword>
<dbReference type="AlphaFoldDB" id="A0A402D2L7"/>
<evidence type="ECO:0000313" key="1">
    <source>
        <dbReference type="EMBL" id="BDI29962.1"/>
    </source>
</evidence>
<organism evidence="1 2">
    <name type="scientific">Capsulimonas corticalis</name>
    <dbReference type="NCBI Taxonomy" id="2219043"/>
    <lineage>
        <taxon>Bacteria</taxon>
        <taxon>Bacillati</taxon>
        <taxon>Armatimonadota</taxon>
        <taxon>Armatimonadia</taxon>
        <taxon>Capsulimonadales</taxon>
        <taxon>Capsulimonadaceae</taxon>
        <taxon>Capsulimonas</taxon>
    </lineage>
</organism>
<dbReference type="EMBL" id="AP025739">
    <property type="protein sequence ID" value="BDI29962.1"/>
    <property type="molecule type" value="Genomic_DNA"/>
</dbReference>
<dbReference type="RefSeq" id="WP_119323731.1">
    <property type="nucleotide sequence ID" value="NZ_AP025739.1"/>
</dbReference>
<dbReference type="KEGG" id="ccot:CCAX7_20130"/>
<sequence>MPFEILPVLEIMIEFYRRPRAPARFQRYLALLTDPATGDIALPIGLYNPMARGHVLEKLEEFAALDAETIMAATAKEIAPRETVDRRFQVALSLADDIGGGWTNRYTTDYAARFQFRAMLRRGFRTPLFWASEAVTVDLIAERTREELRRTIYQCEHGEPKTLEEHVRQEAFAAGAADAAPPPGPLQDLYDARRGAADHPTIFAFLYGDAAARELGYPALCPQT</sequence>
<gene>
    <name evidence="1" type="ORF">CCAX7_20130</name>
</gene>
<dbReference type="OrthoDB" id="1438259at2"/>
<protein>
    <submittedName>
        <fullName evidence="1">Uncharacterized protein</fullName>
    </submittedName>
</protein>
<name>A0A402D2L7_9BACT</name>
<evidence type="ECO:0000313" key="2">
    <source>
        <dbReference type="Proteomes" id="UP000287394"/>
    </source>
</evidence>
<dbReference type="Proteomes" id="UP000287394">
    <property type="component" value="Chromosome"/>
</dbReference>
<accession>A0A402D2L7</accession>